<dbReference type="AlphaFoldDB" id="A0A816Y5G3"/>
<keyword evidence="1" id="KW-0472">Membrane</keyword>
<evidence type="ECO:0000256" key="1">
    <source>
        <dbReference type="SAM" id="Phobius"/>
    </source>
</evidence>
<dbReference type="Proteomes" id="UP001295469">
    <property type="component" value="Chromosome A01"/>
</dbReference>
<keyword evidence="1" id="KW-0812">Transmembrane</keyword>
<protein>
    <submittedName>
        <fullName evidence="2">(rape) hypothetical protein</fullName>
    </submittedName>
</protein>
<accession>A0A816Y5G3</accession>
<keyword evidence="1" id="KW-1133">Transmembrane helix</keyword>
<dbReference type="EMBL" id="HG994355">
    <property type="protein sequence ID" value="CAF2153455.1"/>
    <property type="molecule type" value="Genomic_DNA"/>
</dbReference>
<gene>
    <name evidence="2" type="ORF">DARMORV10_A01P32390.1</name>
</gene>
<reference evidence="2" key="1">
    <citation type="submission" date="2021-01" db="EMBL/GenBank/DDBJ databases">
        <authorList>
            <consortium name="Genoscope - CEA"/>
            <person name="William W."/>
        </authorList>
    </citation>
    <scope>NUCLEOTIDE SEQUENCE</scope>
</reference>
<proteinExistence type="predicted"/>
<evidence type="ECO:0000313" key="2">
    <source>
        <dbReference type="EMBL" id="CAF2153455.1"/>
    </source>
</evidence>
<sequence length="314" mass="37020">MDMSLSFSIIILFVSPNESFYPTLIQQTLNYCVGCHYFTLETFCFQLRFAFPGWIWDPGIVDFDFTNGGMEFWHDISNFRVEETTFNPGGVHGKDVEVCFLLATQNHHEWSTLNVMAWRLHKAKKESQTENFEYVDVGPHHVASSCYYFAKWAILIWRGVKYDIKECYSVFLLLIKNHKMLKNHYLKRNEEFLIHLSDEDMLKIWLYWVQSKRISMPWIVTIKHVISCSGSVWDGLRCNKWIASNDLLREKRHLLTRIESHKQDLTRPRTKWRKASESACSTNALGSIVLLLFLLKVFINSMFCVIYDSCNMLH</sequence>
<organism evidence="2">
    <name type="scientific">Brassica napus</name>
    <name type="common">Rape</name>
    <dbReference type="NCBI Taxonomy" id="3708"/>
    <lineage>
        <taxon>Eukaryota</taxon>
        <taxon>Viridiplantae</taxon>
        <taxon>Streptophyta</taxon>
        <taxon>Embryophyta</taxon>
        <taxon>Tracheophyta</taxon>
        <taxon>Spermatophyta</taxon>
        <taxon>Magnoliopsida</taxon>
        <taxon>eudicotyledons</taxon>
        <taxon>Gunneridae</taxon>
        <taxon>Pentapetalae</taxon>
        <taxon>rosids</taxon>
        <taxon>malvids</taxon>
        <taxon>Brassicales</taxon>
        <taxon>Brassicaceae</taxon>
        <taxon>Brassiceae</taxon>
        <taxon>Brassica</taxon>
    </lineage>
</organism>
<name>A0A816Y5G3_BRANA</name>
<feature type="transmembrane region" description="Helical" evidence="1">
    <location>
        <begin position="284"/>
        <end position="307"/>
    </location>
</feature>